<keyword evidence="2" id="KW-0677">Repeat</keyword>
<evidence type="ECO:0000256" key="9">
    <source>
        <dbReference type="RuleBase" id="RU361169"/>
    </source>
</evidence>
<evidence type="ECO:0000313" key="10">
    <source>
        <dbReference type="EMBL" id="TSJ78535.1"/>
    </source>
</evidence>
<comment type="similarity">
    <text evidence="1 9">Belongs to the glycosyl hydrolase 28 family.</text>
</comment>
<evidence type="ECO:0000313" key="11">
    <source>
        <dbReference type="Proteomes" id="UP000315648"/>
    </source>
</evidence>
<keyword evidence="4" id="KW-0325">Glycoprotein</keyword>
<dbReference type="OrthoDB" id="182481at2"/>
<comment type="function">
    <text evidence="8">Pectinolytic enzyme involved in the degradation of xylogalacturonan (xga), a galacturonan backbone heavily substituted with xylose, and which is one important component of the hairy regions of pectin. Activity requires a galacturonic acid backbone substituted with xylose.</text>
</comment>
<dbReference type="EMBL" id="VMBG01000001">
    <property type="protein sequence ID" value="TSJ78535.1"/>
    <property type="molecule type" value="Genomic_DNA"/>
</dbReference>
<evidence type="ECO:0000256" key="4">
    <source>
        <dbReference type="ARBA" id="ARBA00023180"/>
    </source>
</evidence>
<evidence type="ECO:0008006" key="12">
    <source>
        <dbReference type="Google" id="ProtNLM"/>
    </source>
</evidence>
<keyword evidence="5" id="KW-0119">Carbohydrate metabolism</keyword>
<keyword evidence="11" id="KW-1185">Reference proteome</keyword>
<dbReference type="InterPro" id="IPR000743">
    <property type="entry name" value="Glyco_hydro_28"/>
</dbReference>
<accession>A0A556QPG9</accession>
<protein>
    <recommendedName>
        <fullName evidence="12">Endo-polygalacturonase</fullName>
    </recommendedName>
</protein>
<dbReference type="RefSeq" id="WP_144228876.1">
    <property type="nucleotide sequence ID" value="NZ_CBCRVV010000022.1"/>
</dbReference>
<evidence type="ECO:0000256" key="2">
    <source>
        <dbReference type="ARBA" id="ARBA00022737"/>
    </source>
</evidence>
<sequence>MNTYNHPKSLPRSNACTLRINDHPVEVLSTGVADFALCALAPSDFPARVEITSVQPVSAVTLRPLSKKLIASVEGKTVRFILHKPEKLSVDFARSPKPLYLFAQPPETNPPEPGAPGVITFPAGQITESPLLTLQDDQTLYLPGGSVFKGRIHVKGKRGIRLCGHGIFDGSFYSKEAGEGFPSIILERCPGVLIEDLTMIRPQSWMLILAACVGASVRNLKQIGEVMNSDGIDILGSRDVLIEDSFFHNNDDCIVVKAFELGRKGAGPIQIDGRENVENVLVRNCTLANWQGGNAMEIGHELSVEHVRGVTFRDIDVLHVHGTGAVFSLHNNDRALIEDVLFDDIRIEHCYDKLIDFRISRSRYSTDLERGRIRNITLRNIHWTRTPYNLGYTVSLIGGWDAEHTIENVIIENFIIDDRTVLHLDELEINTRHCHGLQLVREASSDILKSGGI</sequence>
<dbReference type="InterPro" id="IPR011050">
    <property type="entry name" value="Pectin_lyase_fold/virulence"/>
</dbReference>
<dbReference type="SUPFAM" id="SSF51126">
    <property type="entry name" value="Pectin lyase-like"/>
    <property type="match status" value="1"/>
</dbReference>
<dbReference type="PANTHER" id="PTHR31736:SF9">
    <property type="entry name" value="ENDO-XYLOGALACTURONAN HYDROLASE A-RELATED"/>
    <property type="match status" value="1"/>
</dbReference>
<dbReference type="Gene3D" id="2.160.20.10">
    <property type="entry name" value="Single-stranded right-handed beta-helix, Pectin lyase-like"/>
    <property type="match status" value="1"/>
</dbReference>
<evidence type="ECO:0000256" key="3">
    <source>
        <dbReference type="ARBA" id="ARBA00022801"/>
    </source>
</evidence>
<dbReference type="Proteomes" id="UP000315648">
    <property type="component" value="Unassembled WGS sequence"/>
</dbReference>
<dbReference type="GO" id="GO:0000272">
    <property type="term" value="P:polysaccharide catabolic process"/>
    <property type="evidence" value="ECO:0007669"/>
    <property type="project" value="UniProtKB-KW"/>
</dbReference>
<keyword evidence="3 9" id="KW-0378">Hydrolase</keyword>
<gene>
    <name evidence="10" type="ORF">FPL22_04340</name>
</gene>
<keyword evidence="6 9" id="KW-0326">Glycosidase</keyword>
<keyword evidence="7" id="KW-0624">Polysaccharide degradation</keyword>
<dbReference type="PANTHER" id="PTHR31736">
    <property type="match status" value="1"/>
</dbReference>
<evidence type="ECO:0000256" key="5">
    <source>
        <dbReference type="ARBA" id="ARBA00023277"/>
    </source>
</evidence>
<evidence type="ECO:0000256" key="6">
    <source>
        <dbReference type="ARBA" id="ARBA00023295"/>
    </source>
</evidence>
<comment type="caution">
    <text evidence="10">The sequence shown here is derived from an EMBL/GenBank/DDBJ whole genome shotgun (WGS) entry which is preliminary data.</text>
</comment>
<evidence type="ECO:0000256" key="1">
    <source>
        <dbReference type="ARBA" id="ARBA00008834"/>
    </source>
</evidence>
<dbReference type="GO" id="GO:0004650">
    <property type="term" value="F:polygalacturonase activity"/>
    <property type="evidence" value="ECO:0007669"/>
    <property type="project" value="InterPro"/>
</dbReference>
<proteinExistence type="inferred from homology"/>
<reference evidence="10 11" key="1">
    <citation type="submission" date="2019-07" db="EMBL/GenBank/DDBJ databases">
        <title>Description of 53C-WASEF.</title>
        <authorList>
            <person name="Pitt A."/>
            <person name="Hahn M.W."/>
        </authorList>
    </citation>
    <scope>NUCLEOTIDE SEQUENCE [LARGE SCALE GENOMIC DNA]</scope>
    <source>
        <strain evidence="10 11">53C-WASEF</strain>
    </source>
</reference>
<dbReference type="Pfam" id="PF00295">
    <property type="entry name" value="Glyco_hydro_28"/>
    <property type="match status" value="1"/>
</dbReference>
<name>A0A556QPG9_9BACT</name>
<organism evidence="10 11">
    <name type="scientific">Rariglobus hedericola</name>
    <dbReference type="NCBI Taxonomy" id="2597822"/>
    <lineage>
        <taxon>Bacteria</taxon>
        <taxon>Pseudomonadati</taxon>
        <taxon>Verrucomicrobiota</taxon>
        <taxon>Opitutia</taxon>
        <taxon>Opitutales</taxon>
        <taxon>Opitutaceae</taxon>
        <taxon>Rariglobus</taxon>
    </lineage>
</organism>
<evidence type="ECO:0000256" key="7">
    <source>
        <dbReference type="ARBA" id="ARBA00023326"/>
    </source>
</evidence>
<dbReference type="InterPro" id="IPR012334">
    <property type="entry name" value="Pectin_lyas_fold"/>
</dbReference>
<evidence type="ECO:0000256" key="8">
    <source>
        <dbReference type="ARBA" id="ARBA00037278"/>
    </source>
</evidence>
<dbReference type="AlphaFoldDB" id="A0A556QPG9"/>